<gene>
    <name evidence="6" type="ORF">PV02_08185</name>
</gene>
<evidence type="ECO:0000256" key="3">
    <source>
        <dbReference type="ARBA" id="ARBA00022989"/>
    </source>
</evidence>
<evidence type="ECO:0000313" key="7">
    <source>
        <dbReference type="Proteomes" id="UP001206983"/>
    </source>
</evidence>
<dbReference type="AlphaFoldDB" id="A0AAE3HBM1"/>
<dbReference type="Proteomes" id="UP001206983">
    <property type="component" value="Unassembled WGS sequence"/>
</dbReference>
<dbReference type="RefSeq" id="WP_256622904.1">
    <property type="nucleotide sequence ID" value="NZ_JTEO01000004.1"/>
</dbReference>
<name>A0AAE3HBM1_9EURY</name>
<evidence type="ECO:0000256" key="1">
    <source>
        <dbReference type="ARBA" id="ARBA00004141"/>
    </source>
</evidence>
<organism evidence="6 7">
    <name type="scientific">Methanolobus chelungpuianus</name>
    <dbReference type="NCBI Taxonomy" id="502115"/>
    <lineage>
        <taxon>Archaea</taxon>
        <taxon>Methanobacteriati</taxon>
        <taxon>Methanobacteriota</taxon>
        <taxon>Stenosarchaea group</taxon>
        <taxon>Methanomicrobia</taxon>
        <taxon>Methanosarcinales</taxon>
        <taxon>Methanosarcinaceae</taxon>
        <taxon>Methanolobus</taxon>
    </lineage>
</organism>
<dbReference type="InterPro" id="IPR047662">
    <property type="entry name" value="SemiSWEET"/>
</dbReference>
<evidence type="ECO:0000256" key="4">
    <source>
        <dbReference type="ARBA" id="ARBA00023136"/>
    </source>
</evidence>
<dbReference type="InterPro" id="IPR006603">
    <property type="entry name" value="PQ-loop_rpt"/>
</dbReference>
<evidence type="ECO:0000313" key="6">
    <source>
        <dbReference type="EMBL" id="MCQ6963250.1"/>
    </source>
</evidence>
<keyword evidence="2 5" id="KW-0812">Transmembrane</keyword>
<dbReference type="EMBL" id="JTEO01000004">
    <property type="protein sequence ID" value="MCQ6963250.1"/>
    <property type="molecule type" value="Genomic_DNA"/>
</dbReference>
<reference evidence="6 7" key="1">
    <citation type="journal article" date="2011" name="Appl. Environ. Microbiol.">
        <title>Methanogenic archaea isolated from Taiwan's Chelungpu fault.</title>
        <authorList>
            <person name="Wu S.Y."/>
            <person name="Lai M.C."/>
        </authorList>
    </citation>
    <scope>NUCLEOTIDE SEQUENCE [LARGE SCALE GENOMIC DNA]</scope>
    <source>
        <strain evidence="6 7">St545Mb</strain>
    </source>
</reference>
<dbReference type="Gene3D" id="1.20.1280.290">
    <property type="match status" value="1"/>
</dbReference>
<dbReference type="Pfam" id="PF04193">
    <property type="entry name" value="PQ-loop"/>
    <property type="match status" value="1"/>
</dbReference>
<proteinExistence type="predicted"/>
<comment type="subcellular location">
    <subcellularLocation>
        <location evidence="1">Membrane</location>
        <topology evidence="1">Multi-pass membrane protein</topology>
    </subcellularLocation>
</comment>
<keyword evidence="7" id="KW-1185">Reference proteome</keyword>
<evidence type="ECO:0000256" key="2">
    <source>
        <dbReference type="ARBA" id="ARBA00022692"/>
    </source>
</evidence>
<accession>A0AAE3HBM1</accession>
<sequence>MIGYIAGTLTTIAFAPQLIKALKTKSTKDISLMMLLCSTTGMTFWLVHGLVINDYALIIANSISVILASALLFYKIKKDYFRKQTDII</sequence>
<keyword evidence="3 5" id="KW-1133">Transmembrane helix</keyword>
<dbReference type="NCBIfam" id="NF037968">
    <property type="entry name" value="SemiSWEET_2"/>
    <property type="match status" value="1"/>
</dbReference>
<dbReference type="GO" id="GO:0016020">
    <property type="term" value="C:membrane"/>
    <property type="evidence" value="ECO:0007669"/>
    <property type="project" value="UniProtKB-SubCell"/>
</dbReference>
<feature type="transmembrane region" description="Helical" evidence="5">
    <location>
        <begin position="55"/>
        <end position="74"/>
    </location>
</feature>
<evidence type="ECO:0000256" key="5">
    <source>
        <dbReference type="SAM" id="Phobius"/>
    </source>
</evidence>
<feature type="transmembrane region" description="Helical" evidence="5">
    <location>
        <begin position="30"/>
        <end position="49"/>
    </location>
</feature>
<keyword evidence="4 5" id="KW-0472">Membrane</keyword>
<protein>
    <submittedName>
        <fullName evidence="6">Membrane protein</fullName>
    </submittedName>
</protein>
<comment type="caution">
    <text evidence="6">The sequence shown here is derived from an EMBL/GenBank/DDBJ whole genome shotgun (WGS) entry which is preliminary data.</text>
</comment>
<dbReference type="GO" id="GO:0051119">
    <property type="term" value="F:sugar transmembrane transporter activity"/>
    <property type="evidence" value="ECO:0007669"/>
    <property type="project" value="InterPro"/>
</dbReference>